<reference evidence="3" key="1">
    <citation type="submission" date="2018-05" db="EMBL/GenBank/DDBJ databases">
        <authorList>
            <person name="Lanie J.A."/>
            <person name="Ng W.-L."/>
            <person name="Kazmierczak K.M."/>
            <person name="Andrzejewski T.M."/>
            <person name="Davidsen T.M."/>
            <person name="Wayne K.J."/>
            <person name="Tettelin H."/>
            <person name="Glass J.I."/>
            <person name="Rusch D."/>
            <person name="Podicherti R."/>
            <person name="Tsui H.-C.T."/>
            <person name="Winkler M.E."/>
        </authorList>
    </citation>
    <scope>NUCLEOTIDE SEQUENCE</scope>
</reference>
<dbReference type="GO" id="GO:0005829">
    <property type="term" value="C:cytosol"/>
    <property type="evidence" value="ECO:0007669"/>
    <property type="project" value="TreeGrafter"/>
</dbReference>
<accession>A0A381TVM1</accession>
<dbReference type="AlphaFoldDB" id="A0A381TVM1"/>
<dbReference type="EMBL" id="UINC01004968">
    <property type="protein sequence ID" value="SVA18143.1"/>
    <property type="molecule type" value="Genomic_DNA"/>
</dbReference>
<organism evidence="3">
    <name type="scientific">marine metagenome</name>
    <dbReference type="NCBI Taxonomy" id="408172"/>
    <lineage>
        <taxon>unclassified sequences</taxon>
        <taxon>metagenomes</taxon>
        <taxon>ecological metagenomes</taxon>
    </lineage>
</organism>
<dbReference type="GO" id="GO:0009244">
    <property type="term" value="P:lipopolysaccharide core region biosynthetic process"/>
    <property type="evidence" value="ECO:0007669"/>
    <property type="project" value="TreeGrafter"/>
</dbReference>
<feature type="non-terminal residue" evidence="3">
    <location>
        <position position="1"/>
    </location>
</feature>
<gene>
    <name evidence="3" type="ORF">METZ01_LOCUS70997</name>
</gene>
<keyword evidence="1" id="KW-0328">Glycosyltransferase</keyword>
<dbReference type="SUPFAM" id="SSF53756">
    <property type="entry name" value="UDP-Glycosyltransferase/glycogen phosphorylase"/>
    <property type="match status" value="1"/>
</dbReference>
<dbReference type="Gene3D" id="3.40.50.2000">
    <property type="entry name" value="Glycogen Phosphorylase B"/>
    <property type="match status" value="2"/>
</dbReference>
<sequence>VKILFIRLRLIGDVIFTTPSIRAVKRCLPDAHLTYVVEREAAPILSQNPHLSDLIVVDRPQGLQRLTYDFALAENLRAARFDAVIDFHGGPRSSWLTWCTRAPRRIGYSVPFRNWAYTHHVPRSRRLEARHSVVNQWDLLAALDERLGGRPDPQRDSVEMTEDLDVTGAIKHRLAQAGVGPTNQLIVIHVSSGNTFRQWPADYFVQTIAILAKSDPQRRFVITSGPSDRGAKNQIVAAMSTQVRQLVMLDEELDLVELRSLIGLAALFIGGDTGPLHLAATTSVPIVGIYGPTLAARSAPWRDPTHSVETADIGTLSCRPCNQRHCEPGDFRCLTRLAPSIVVAAAERALEQCRATAS</sequence>
<evidence type="ECO:0000313" key="3">
    <source>
        <dbReference type="EMBL" id="SVA18143.1"/>
    </source>
</evidence>
<evidence type="ECO:0000256" key="2">
    <source>
        <dbReference type="ARBA" id="ARBA00022679"/>
    </source>
</evidence>
<protein>
    <recommendedName>
        <fullName evidence="4">Glycosyltransferase family 9 protein</fullName>
    </recommendedName>
</protein>
<name>A0A381TVM1_9ZZZZ</name>
<dbReference type="GO" id="GO:0008713">
    <property type="term" value="F:ADP-heptose-lipopolysaccharide heptosyltransferase activity"/>
    <property type="evidence" value="ECO:0007669"/>
    <property type="project" value="TreeGrafter"/>
</dbReference>
<dbReference type="Pfam" id="PF01075">
    <property type="entry name" value="Glyco_transf_9"/>
    <property type="match status" value="1"/>
</dbReference>
<dbReference type="PANTHER" id="PTHR30160">
    <property type="entry name" value="TETRAACYLDISACCHARIDE 4'-KINASE-RELATED"/>
    <property type="match status" value="1"/>
</dbReference>
<proteinExistence type="predicted"/>
<dbReference type="InterPro" id="IPR051199">
    <property type="entry name" value="LPS_LOS_Heptosyltrfase"/>
</dbReference>
<evidence type="ECO:0008006" key="4">
    <source>
        <dbReference type="Google" id="ProtNLM"/>
    </source>
</evidence>
<dbReference type="CDD" id="cd03789">
    <property type="entry name" value="GT9_LPS_heptosyltransferase"/>
    <property type="match status" value="1"/>
</dbReference>
<keyword evidence="2" id="KW-0808">Transferase</keyword>
<evidence type="ECO:0000256" key="1">
    <source>
        <dbReference type="ARBA" id="ARBA00022676"/>
    </source>
</evidence>
<dbReference type="InterPro" id="IPR002201">
    <property type="entry name" value="Glyco_trans_9"/>
</dbReference>
<dbReference type="PANTHER" id="PTHR30160:SF1">
    <property type="entry name" value="LIPOPOLYSACCHARIDE 1,2-N-ACETYLGLUCOSAMINETRANSFERASE-RELATED"/>
    <property type="match status" value="1"/>
</dbReference>